<evidence type="ECO:0000313" key="4">
    <source>
        <dbReference type="Proteomes" id="UP000007947"/>
    </source>
</evidence>
<evidence type="ECO:0000256" key="1">
    <source>
        <dbReference type="SAM" id="MobiDB-lite"/>
    </source>
</evidence>
<dbReference type="PANTHER" id="PTHR13847">
    <property type="entry name" value="SARCOSINE DEHYDROGENASE-RELATED"/>
    <property type="match status" value="1"/>
</dbReference>
<feature type="region of interest" description="Disordered" evidence="1">
    <location>
        <begin position="412"/>
        <end position="436"/>
    </location>
</feature>
<dbReference type="Pfam" id="PF01266">
    <property type="entry name" value="DAO"/>
    <property type="match status" value="1"/>
</dbReference>
<dbReference type="Proteomes" id="UP000007947">
    <property type="component" value="Chromosome"/>
</dbReference>
<evidence type="ECO:0000259" key="2">
    <source>
        <dbReference type="Pfam" id="PF01266"/>
    </source>
</evidence>
<proteinExistence type="predicted"/>
<dbReference type="PANTHER" id="PTHR13847:SF281">
    <property type="entry name" value="FAD DEPENDENT OXIDOREDUCTASE DOMAIN-CONTAINING PROTEIN"/>
    <property type="match status" value="1"/>
</dbReference>
<dbReference type="STRING" id="1032480.MLP_04750"/>
<dbReference type="Gene3D" id="3.50.50.60">
    <property type="entry name" value="FAD/NAD(P)-binding domain"/>
    <property type="match status" value="1"/>
</dbReference>
<reference evidence="3 4" key="1">
    <citation type="submission" date="2011-05" db="EMBL/GenBank/DDBJ databases">
        <title>Whole genome sequence of Microlunatus phosphovorus NM-1.</title>
        <authorList>
            <person name="Hosoyama A."/>
            <person name="Sasaki K."/>
            <person name="Harada T."/>
            <person name="Igarashi R."/>
            <person name="Kawakoshi A."/>
            <person name="Sasagawa M."/>
            <person name="Fukada J."/>
            <person name="Nakamura S."/>
            <person name="Katano Y."/>
            <person name="Hanada S."/>
            <person name="Kamagata Y."/>
            <person name="Nakamura N."/>
            <person name="Yamazaki S."/>
            <person name="Fujita N."/>
        </authorList>
    </citation>
    <scope>NUCLEOTIDE SEQUENCE [LARGE SCALE GENOMIC DNA]</scope>
    <source>
        <strain evidence="4">ATCC 700054 / DSM 10555 / JCM 9379 / NBRC 101784 / NCIMB 13414 / VKM Ac-1990 / NM-1</strain>
    </source>
</reference>
<accession>F5XJZ3</accession>
<dbReference type="InterPro" id="IPR036188">
    <property type="entry name" value="FAD/NAD-bd_sf"/>
</dbReference>
<dbReference type="SUPFAM" id="SSF51905">
    <property type="entry name" value="FAD/NAD(P)-binding domain"/>
    <property type="match status" value="1"/>
</dbReference>
<keyword evidence="4" id="KW-1185">Reference proteome</keyword>
<sequence length="436" mass="44819">MLLPPDADVVVVGAGLTGASTALHLAEQRPELEIVLLEADHVAAGASGRGTGLLGPRLGPPIDIARRRDGDQLARRRHLDSVAAVDRVRALAGRWAPQAISPATGQLVVAQTAAEASLLRRRARTYAALGLDVSLAVTDEPWAAATRTALAYAPAASVDPGLLTRGLVTAAIDLGVQLFERTPVLGLEPGSVGHSLKVVTRRGSITARAVVLAVDVTQHPGSLPVVPGQLALQVSAGVTDPLPEDLITELGGPTAPHILSAAALGPYRRLTADGRIVIGGGPAAVLAGATSRTLAAAERNAWAWQRRQLDAVHPALAAVAISRCWSGRISLTRDGLPQVGRLAPPGLPSTAEVWSAGGWNGHGLAATVAAGQRLADRVLTGSAEPPLRPIRWPLATHPAAPIVRAALRLSTPAAPANRSRGPKSFEGQPGATSYSS</sequence>
<organism evidence="3 4">
    <name type="scientific">Microlunatus phosphovorus (strain ATCC 700054 / DSM 10555 / JCM 9379 / NBRC 101784 / NCIMB 13414 / VKM Ac-1990 / NM-1)</name>
    <dbReference type="NCBI Taxonomy" id="1032480"/>
    <lineage>
        <taxon>Bacteria</taxon>
        <taxon>Bacillati</taxon>
        <taxon>Actinomycetota</taxon>
        <taxon>Actinomycetes</taxon>
        <taxon>Propionibacteriales</taxon>
        <taxon>Propionibacteriaceae</taxon>
        <taxon>Microlunatus</taxon>
    </lineage>
</organism>
<dbReference type="EMBL" id="AP012204">
    <property type="protein sequence ID" value="BAK33489.1"/>
    <property type="molecule type" value="Genomic_DNA"/>
</dbReference>
<name>F5XJZ3_MICPN</name>
<dbReference type="GO" id="GO:0005737">
    <property type="term" value="C:cytoplasm"/>
    <property type="evidence" value="ECO:0007669"/>
    <property type="project" value="TreeGrafter"/>
</dbReference>
<dbReference type="AlphaFoldDB" id="F5XJZ3"/>
<gene>
    <name evidence="3" type="ordered locus">MLP_04750</name>
</gene>
<evidence type="ECO:0000313" key="3">
    <source>
        <dbReference type="EMBL" id="BAK33489.1"/>
    </source>
</evidence>
<dbReference type="InterPro" id="IPR006076">
    <property type="entry name" value="FAD-dep_OxRdtase"/>
</dbReference>
<dbReference type="eggNOG" id="COG0665">
    <property type="taxonomic scope" value="Bacteria"/>
</dbReference>
<protein>
    <submittedName>
        <fullName evidence="3">Putative oxidoreductase</fullName>
    </submittedName>
</protein>
<dbReference type="KEGG" id="mph:MLP_04750"/>
<dbReference type="Gene3D" id="3.30.9.10">
    <property type="entry name" value="D-Amino Acid Oxidase, subunit A, domain 2"/>
    <property type="match status" value="1"/>
</dbReference>
<feature type="domain" description="FAD dependent oxidoreductase" evidence="2">
    <location>
        <begin position="8"/>
        <end position="377"/>
    </location>
</feature>
<dbReference type="HOGENOM" id="CLU_007884_3_2_11"/>